<dbReference type="CDD" id="cd17536">
    <property type="entry name" value="REC_YesN-like"/>
    <property type="match status" value="1"/>
</dbReference>
<keyword evidence="2" id="KW-0963">Cytoplasm</keyword>
<dbReference type="InterPro" id="IPR011006">
    <property type="entry name" value="CheY-like_superfamily"/>
</dbReference>
<keyword evidence="4" id="KW-0902">Two-component regulatory system</keyword>
<keyword evidence="13" id="KW-1185">Reference proteome</keyword>
<evidence type="ECO:0000256" key="3">
    <source>
        <dbReference type="ARBA" id="ARBA00022553"/>
    </source>
</evidence>
<evidence type="ECO:0000256" key="2">
    <source>
        <dbReference type="ARBA" id="ARBA00022490"/>
    </source>
</evidence>
<evidence type="ECO:0000256" key="6">
    <source>
        <dbReference type="ARBA" id="ARBA00023125"/>
    </source>
</evidence>
<dbReference type="SUPFAM" id="SSF46689">
    <property type="entry name" value="Homeodomain-like"/>
    <property type="match status" value="2"/>
</dbReference>
<evidence type="ECO:0000259" key="11">
    <source>
        <dbReference type="PROSITE" id="PS50110"/>
    </source>
</evidence>
<dbReference type="RefSeq" id="WP_116064221.1">
    <property type="nucleotide sequence ID" value="NZ_QRDZ01000030.1"/>
</dbReference>
<dbReference type="Pfam" id="PF12833">
    <property type="entry name" value="HTH_18"/>
    <property type="match status" value="1"/>
</dbReference>
<dbReference type="InterPro" id="IPR018060">
    <property type="entry name" value="HTH_AraC"/>
</dbReference>
<dbReference type="SMART" id="SM00448">
    <property type="entry name" value="REC"/>
    <property type="match status" value="1"/>
</dbReference>
<keyword evidence="5" id="KW-0805">Transcription regulation</keyword>
<feature type="modified residue" description="4-aspartylphosphate" evidence="8">
    <location>
        <position position="55"/>
    </location>
</feature>
<evidence type="ECO:0000256" key="8">
    <source>
        <dbReference type="PROSITE-ProRule" id="PRU00169"/>
    </source>
</evidence>
<dbReference type="PROSITE" id="PS50110">
    <property type="entry name" value="RESPONSE_REGULATORY"/>
    <property type="match status" value="1"/>
</dbReference>
<name>A0A3D9IHF5_9BACL</name>
<keyword evidence="7" id="KW-0804">Transcription</keyword>
<keyword evidence="3 8" id="KW-0597">Phosphoprotein</keyword>
<dbReference type="EMBL" id="QRDZ01000030">
    <property type="protein sequence ID" value="RED60576.1"/>
    <property type="molecule type" value="Genomic_DNA"/>
</dbReference>
<keyword evidence="9" id="KW-0175">Coiled coil</keyword>
<dbReference type="InterPro" id="IPR051552">
    <property type="entry name" value="HptR"/>
</dbReference>
<dbReference type="GO" id="GO:0005737">
    <property type="term" value="C:cytoplasm"/>
    <property type="evidence" value="ECO:0007669"/>
    <property type="project" value="UniProtKB-SubCell"/>
</dbReference>
<dbReference type="Gene3D" id="3.40.50.2300">
    <property type="match status" value="1"/>
</dbReference>
<dbReference type="GO" id="GO:0000160">
    <property type="term" value="P:phosphorelay signal transduction system"/>
    <property type="evidence" value="ECO:0007669"/>
    <property type="project" value="UniProtKB-KW"/>
</dbReference>
<dbReference type="PROSITE" id="PS01124">
    <property type="entry name" value="HTH_ARAC_FAMILY_2"/>
    <property type="match status" value="1"/>
</dbReference>
<dbReference type="AlphaFoldDB" id="A0A3D9IHF5"/>
<dbReference type="PANTHER" id="PTHR42713">
    <property type="entry name" value="HISTIDINE KINASE-RELATED"/>
    <property type="match status" value="1"/>
</dbReference>
<evidence type="ECO:0000256" key="1">
    <source>
        <dbReference type="ARBA" id="ARBA00004496"/>
    </source>
</evidence>
<accession>A0A3D9IHF5</accession>
<protein>
    <submittedName>
        <fullName evidence="12">AraC family two component transcriptional regulator</fullName>
    </submittedName>
</protein>
<evidence type="ECO:0000313" key="13">
    <source>
        <dbReference type="Proteomes" id="UP000256977"/>
    </source>
</evidence>
<dbReference type="InterPro" id="IPR020449">
    <property type="entry name" value="Tscrpt_reg_AraC-type_HTH"/>
</dbReference>
<comment type="caution">
    <text evidence="12">The sequence shown here is derived from an EMBL/GenBank/DDBJ whole genome shotgun (WGS) entry which is preliminary data.</text>
</comment>
<reference evidence="12 13" key="1">
    <citation type="submission" date="2018-07" db="EMBL/GenBank/DDBJ databases">
        <title>Genomic Encyclopedia of Type Strains, Phase III (KMG-III): the genomes of soil and plant-associated and newly described type strains.</title>
        <authorList>
            <person name="Whitman W."/>
        </authorList>
    </citation>
    <scope>NUCLEOTIDE SEQUENCE [LARGE SCALE GENOMIC DNA]</scope>
    <source>
        <strain evidence="12 13">CECT 7287</strain>
    </source>
</reference>
<dbReference type="Pfam" id="PF00072">
    <property type="entry name" value="Response_reg"/>
    <property type="match status" value="1"/>
</dbReference>
<dbReference type="Gene3D" id="1.10.10.60">
    <property type="entry name" value="Homeodomain-like"/>
    <property type="match status" value="2"/>
</dbReference>
<proteinExistence type="predicted"/>
<dbReference type="SUPFAM" id="SSF52172">
    <property type="entry name" value="CheY-like"/>
    <property type="match status" value="1"/>
</dbReference>
<feature type="coiled-coil region" evidence="9">
    <location>
        <begin position="109"/>
        <end position="136"/>
    </location>
</feature>
<evidence type="ECO:0000256" key="5">
    <source>
        <dbReference type="ARBA" id="ARBA00023015"/>
    </source>
</evidence>
<dbReference type="Proteomes" id="UP000256977">
    <property type="component" value="Unassembled WGS sequence"/>
</dbReference>
<evidence type="ECO:0000313" key="12">
    <source>
        <dbReference type="EMBL" id="RED60576.1"/>
    </source>
</evidence>
<evidence type="ECO:0000259" key="10">
    <source>
        <dbReference type="PROSITE" id="PS01124"/>
    </source>
</evidence>
<evidence type="ECO:0000256" key="9">
    <source>
        <dbReference type="SAM" id="Coils"/>
    </source>
</evidence>
<feature type="domain" description="Response regulatory" evidence="11">
    <location>
        <begin position="3"/>
        <end position="120"/>
    </location>
</feature>
<feature type="domain" description="HTH araC/xylS-type" evidence="10">
    <location>
        <begin position="330"/>
        <end position="428"/>
    </location>
</feature>
<gene>
    <name evidence="12" type="ORF">DFP98_13098</name>
</gene>
<comment type="subcellular location">
    <subcellularLocation>
        <location evidence="1">Cytoplasm</location>
    </subcellularLocation>
</comment>
<sequence>MYKIMLVDDEVWVRRSLKEQIRWNFLKAELVGEASDGESAYRMALELKPDVILTDIKMPLMNGIEFMERINADLPHLKIIVISGHAEFEWIRQAMVHRAVNYILKPIGEQDLNQSLSAAIRDIEKLRMEREEQLQLKGALNQSLPALKEQYLNAMLTEQQVTSARFQRLMAQLNLRVECHAFHMAVVHIRHYDRLAEEKFEGDDQLLYYAIDNIIGMLRFDSISLLSFRSSAAKNEQILFIGYLPGTSPNACADYAEEAVGQVRSSLKSALNADTCAGIGKGYFQPEDIPNSFLEAAHALKYAKSGNGPETIFFDEIKKKEKDPKDDLVENVAAYIKENFKEQITLESVAQRFAVNASYLSRIFKSESGENFIDYVTRLRIEKASKLMLNPHLKTYEIAEIVGYENTNYFSKVFKKAVGFTPTEYRERFMEK</sequence>
<evidence type="ECO:0000256" key="4">
    <source>
        <dbReference type="ARBA" id="ARBA00023012"/>
    </source>
</evidence>
<dbReference type="GO" id="GO:0043565">
    <property type="term" value="F:sequence-specific DNA binding"/>
    <property type="evidence" value="ECO:0007669"/>
    <property type="project" value="InterPro"/>
</dbReference>
<dbReference type="InterPro" id="IPR001789">
    <property type="entry name" value="Sig_transdc_resp-reg_receiver"/>
</dbReference>
<organism evidence="12 13">
    <name type="scientific">Cohnella phaseoli</name>
    <dbReference type="NCBI Taxonomy" id="456490"/>
    <lineage>
        <taxon>Bacteria</taxon>
        <taxon>Bacillati</taxon>
        <taxon>Bacillota</taxon>
        <taxon>Bacilli</taxon>
        <taxon>Bacillales</taxon>
        <taxon>Paenibacillaceae</taxon>
        <taxon>Cohnella</taxon>
    </lineage>
</organism>
<dbReference type="InterPro" id="IPR009057">
    <property type="entry name" value="Homeodomain-like_sf"/>
</dbReference>
<evidence type="ECO:0000256" key="7">
    <source>
        <dbReference type="ARBA" id="ARBA00023163"/>
    </source>
</evidence>
<dbReference type="PANTHER" id="PTHR42713:SF3">
    <property type="entry name" value="TRANSCRIPTIONAL REGULATORY PROTEIN HPTR"/>
    <property type="match status" value="1"/>
</dbReference>
<keyword evidence="6" id="KW-0238">DNA-binding</keyword>
<dbReference type="GO" id="GO:0003700">
    <property type="term" value="F:DNA-binding transcription factor activity"/>
    <property type="evidence" value="ECO:0007669"/>
    <property type="project" value="InterPro"/>
</dbReference>
<dbReference type="OrthoDB" id="159632at2"/>
<dbReference type="SMART" id="SM00342">
    <property type="entry name" value="HTH_ARAC"/>
    <property type="match status" value="1"/>
</dbReference>
<dbReference type="PRINTS" id="PR00032">
    <property type="entry name" value="HTHARAC"/>
</dbReference>